<reference evidence="1 2" key="1">
    <citation type="journal article" date="2012" name="J. Bacteriol.">
        <title>Draft Genome Sequence of Sinorhizobium meliloti CCNWSX0020, a Nitrogen-Fixing Symbiont with Copper Tolerance Capability Isolated from Lead-Zinc Mine Tailings.</title>
        <authorList>
            <person name="Li Z."/>
            <person name="Ma Z."/>
            <person name="Hao X."/>
            <person name="Wei G."/>
        </authorList>
    </citation>
    <scope>NUCLEOTIDE SEQUENCE [LARGE SCALE GENOMIC DNA]</scope>
    <source>
        <strain evidence="1 2">CCNWSX0020</strain>
    </source>
</reference>
<protein>
    <submittedName>
        <fullName evidence="1">Uncharacterized protein</fullName>
    </submittedName>
</protein>
<organism evidence="1 2">
    <name type="scientific">Sinorhizobium meliloti CCNWSX0020</name>
    <dbReference type="NCBI Taxonomy" id="1107881"/>
    <lineage>
        <taxon>Bacteria</taxon>
        <taxon>Pseudomonadati</taxon>
        <taxon>Pseudomonadota</taxon>
        <taxon>Alphaproteobacteria</taxon>
        <taxon>Hyphomicrobiales</taxon>
        <taxon>Rhizobiaceae</taxon>
        <taxon>Sinorhizobium/Ensifer group</taxon>
        <taxon>Sinorhizobium</taxon>
    </lineage>
</organism>
<gene>
    <name evidence="1" type="ORF">SM0020_34752</name>
</gene>
<dbReference type="EMBL" id="AGVV01000174">
    <property type="protein sequence ID" value="EHK73294.1"/>
    <property type="molecule type" value="Genomic_DNA"/>
</dbReference>
<evidence type="ECO:0000313" key="2">
    <source>
        <dbReference type="Proteomes" id="UP000004038"/>
    </source>
</evidence>
<sequence>MFPAPAILWTLTPRKIARQVLADVLKNRVDVFQRCFAVMDRQIGQVETECRGMLR</sequence>
<dbReference type="AlphaFoldDB" id="H0GBM5"/>
<proteinExistence type="predicted"/>
<evidence type="ECO:0000313" key="1">
    <source>
        <dbReference type="EMBL" id="EHK73294.1"/>
    </source>
</evidence>
<accession>H0GBM5</accession>
<dbReference type="Proteomes" id="UP000004038">
    <property type="component" value="Unassembled WGS sequence"/>
</dbReference>
<name>H0GBM5_RHIML</name>